<dbReference type="Gene3D" id="1.25.40.10">
    <property type="entry name" value="Tetratricopeptide repeat domain"/>
    <property type="match status" value="1"/>
</dbReference>
<feature type="coiled-coil region" evidence="1">
    <location>
        <begin position="138"/>
        <end position="165"/>
    </location>
</feature>
<accession>Q39U55</accession>
<dbReference type="STRING" id="269799.Gmet_1990"/>
<dbReference type="HOGENOM" id="CLU_1592205_0_0_7"/>
<keyword evidence="3" id="KW-1185">Reference proteome</keyword>
<sequence length="175" mass="19941">MTSRTIIILMVTACLSGCTTVQKSLENQRLRTTQQDKLEQAVKLIERGNTEKAETLLEEVVAAQGVRGITDEALFRLALLSMPSDLNREDLANAVKYLERLQKEYPVSPWATQSSSLTDLLAVLPRHLQSTTELRRQIKSLRDLNLSLTRENKEMRLNIEKIKNLDLQLEKKVKP</sequence>
<gene>
    <name evidence="2" type="ordered locus">Gmet_1990</name>
</gene>
<name>Q39U55_GEOMG</name>
<dbReference type="RefSeq" id="WP_011365897.1">
    <property type="nucleotide sequence ID" value="NC_007517.1"/>
</dbReference>
<dbReference type="eggNOG" id="COG4105">
    <property type="taxonomic scope" value="Bacteria"/>
</dbReference>
<dbReference type="InterPro" id="IPR011990">
    <property type="entry name" value="TPR-like_helical_dom_sf"/>
</dbReference>
<reference evidence="2 3" key="2">
    <citation type="journal article" date="2009" name="BMC Microbiol.">
        <title>The genome sequence of Geobacter metallireducens: features of metabolism, physiology and regulation common and dissimilar to Geobacter sulfurreducens.</title>
        <authorList>
            <person name="Aklujkar M."/>
            <person name="Krushkal J."/>
            <person name="DiBartolo G."/>
            <person name="Lapidus A."/>
            <person name="Land M.L."/>
            <person name="Lovley D.R."/>
        </authorList>
    </citation>
    <scope>NUCLEOTIDE SEQUENCE [LARGE SCALE GENOMIC DNA]</scope>
    <source>
        <strain evidence="3">ATCC 53774 / DSM 7210 / GS-15</strain>
    </source>
</reference>
<evidence type="ECO:0000313" key="3">
    <source>
        <dbReference type="Proteomes" id="UP000007073"/>
    </source>
</evidence>
<dbReference type="KEGG" id="gme:Gmet_1990"/>
<keyword evidence="2" id="KW-0449">Lipoprotein</keyword>
<proteinExistence type="predicted"/>
<dbReference type="AlphaFoldDB" id="Q39U55"/>
<keyword evidence="1" id="KW-0175">Coiled coil</keyword>
<reference evidence="2 3" key="1">
    <citation type="submission" date="2005-10" db="EMBL/GenBank/DDBJ databases">
        <title>Complete sequence of Geobacter metallireducens GS-15.</title>
        <authorList>
            <consortium name="US DOE Joint Genome Institute"/>
            <person name="Copeland A."/>
            <person name="Lucas S."/>
            <person name="Lapidus A."/>
            <person name="Barry K."/>
            <person name="Detter J.C."/>
            <person name="Glavina T."/>
            <person name="Hammon N."/>
            <person name="Israni S."/>
            <person name="Pitluck S."/>
            <person name="Di Bartolo G."/>
            <person name="Chain P."/>
            <person name="Schmutz J."/>
            <person name="Larimer F."/>
            <person name="Land M."/>
            <person name="Kyrpides N."/>
            <person name="Ivanova N."/>
            <person name="Richardson P."/>
        </authorList>
    </citation>
    <scope>NUCLEOTIDE SEQUENCE [LARGE SCALE GENOMIC DNA]</scope>
    <source>
        <strain evidence="3">ATCC 53774 / DSM 7210 / GS-15</strain>
    </source>
</reference>
<organism evidence="2 3">
    <name type="scientific">Geobacter metallireducens (strain ATCC 53774 / DSM 7210 / GS-15)</name>
    <dbReference type="NCBI Taxonomy" id="269799"/>
    <lineage>
        <taxon>Bacteria</taxon>
        <taxon>Pseudomonadati</taxon>
        <taxon>Thermodesulfobacteriota</taxon>
        <taxon>Desulfuromonadia</taxon>
        <taxon>Geobacterales</taxon>
        <taxon>Geobacteraceae</taxon>
        <taxon>Geobacter</taxon>
    </lineage>
</organism>
<evidence type="ECO:0000313" key="2">
    <source>
        <dbReference type="EMBL" id="ABB32219.1"/>
    </source>
</evidence>
<protein>
    <submittedName>
        <fullName evidence="2">Lipoprotein, putative</fullName>
    </submittedName>
</protein>
<dbReference type="Proteomes" id="UP000007073">
    <property type="component" value="Chromosome"/>
</dbReference>
<dbReference type="EMBL" id="CP000148">
    <property type="protein sequence ID" value="ABB32219.1"/>
    <property type="molecule type" value="Genomic_DNA"/>
</dbReference>
<evidence type="ECO:0000256" key="1">
    <source>
        <dbReference type="SAM" id="Coils"/>
    </source>
</evidence>